<dbReference type="CDD" id="cd00093">
    <property type="entry name" value="HTH_XRE"/>
    <property type="match status" value="1"/>
</dbReference>
<dbReference type="PROSITE" id="PS50943">
    <property type="entry name" value="HTH_CROC1"/>
    <property type="match status" value="1"/>
</dbReference>
<name>A0A3N5XWX7_9ALTE</name>
<protein>
    <submittedName>
        <fullName evidence="2">Helix-turn-helix domain-containing protein</fullName>
    </submittedName>
</protein>
<dbReference type="EMBL" id="RPOK01000005">
    <property type="protein sequence ID" value="RPJ65437.1"/>
    <property type="molecule type" value="Genomic_DNA"/>
</dbReference>
<accession>A0A3N5XWX7</accession>
<dbReference type="AlphaFoldDB" id="A0A3N5XWX7"/>
<dbReference type="RefSeq" id="WP_124028984.1">
    <property type="nucleotide sequence ID" value="NZ_JBHRSN010000014.1"/>
</dbReference>
<dbReference type="InterPro" id="IPR039554">
    <property type="entry name" value="HigA2-like_HTH"/>
</dbReference>
<dbReference type="Gene3D" id="1.10.260.40">
    <property type="entry name" value="lambda repressor-like DNA-binding domains"/>
    <property type="match status" value="1"/>
</dbReference>
<dbReference type="SMART" id="SM00530">
    <property type="entry name" value="HTH_XRE"/>
    <property type="match status" value="1"/>
</dbReference>
<dbReference type="GO" id="GO:0003677">
    <property type="term" value="F:DNA binding"/>
    <property type="evidence" value="ECO:0007669"/>
    <property type="project" value="InterPro"/>
</dbReference>
<dbReference type="SUPFAM" id="SSF47413">
    <property type="entry name" value="lambda repressor-like DNA-binding domains"/>
    <property type="match status" value="1"/>
</dbReference>
<dbReference type="Proteomes" id="UP000275281">
    <property type="component" value="Unassembled WGS sequence"/>
</dbReference>
<evidence type="ECO:0000313" key="3">
    <source>
        <dbReference type="Proteomes" id="UP000275281"/>
    </source>
</evidence>
<dbReference type="InterPro" id="IPR010982">
    <property type="entry name" value="Lambda_DNA-bd_dom_sf"/>
</dbReference>
<dbReference type="OrthoDB" id="5891007at2"/>
<dbReference type="Pfam" id="PF13744">
    <property type="entry name" value="HTH_37"/>
    <property type="match status" value="1"/>
</dbReference>
<dbReference type="InterPro" id="IPR001387">
    <property type="entry name" value="Cro/C1-type_HTH"/>
</dbReference>
<reference evidence="2 3" key="1">
    <citation type="submission" date="2018-11" db="EMBL/GenBank/DDBJ databases">
        <authorList>
            <person name="Ye M.-Q."/>
            <person name="Du Z.-J."/>
        </authorList>
    </citation>
    <scope>NUCLEOTIDE SEQUENCE [LARGE SCALE GENOMIC DNA]</scope>
    <source>
        <strain evidence="2 3">U0105</strain>
    </source>
</reference>
<evidence type="ECO:0000259" key="1">
    <source>
        <dbReference type="PROSITE" id="PS50943"/>
    </source>
</evidence>
<keyword evidence="3" id="KW-1185">Reference proteome</keyword>
<feature type="domain" description="HTH cro/C1-type" evidence="1">
    <location>
        <begin position="13"/>
        <end position="69"/>
    </location>
</feature>
<evidence type="ECO:0000313" key="2">
    <source>
        <dbReference type="EMBL" id="RPJ65437.1"/>
    </source>
</evidence>
<sequence>MKINTSKDLSAIIKDSRKAKGWTQADLAKRIGVYQRDISICETKPEKVSVNMLIKLCASLDLELKIDSLSKDEVSTLTSPLAKKSLRF</sequence>
<proteinExistence type="predicted"/>
<comment type="caution">
    <text evidence="2">The sequence shown here is derived from an EMBL/GenBank/DDBJ whole genome shotgun (WGS) entry which is preliminary data.</text>
</comment>
<organism evidence="2 3">
    <name type="scientific">Alteromonas sediminis</name>
    <dbReference type="NCBI Taxonomy" id="2259342"/>
    <lineage>
        <taxon>Bacteria</taxon>
        <taxon>Pseudomonadati</taxon>
        <taxon>Pseudomonadota</taxon>
        <taxon>Gammaproteobacteria</taxon>
        <taxon>Alteromonadales</taxon>
        <taxon>Alteromonadaceae</taxon>
        <taxon>Alteromonas/Salinimonas group</taxon>
        <taxon>Alteromonas</taxon>
    </lineage>
</organism>
<gene>
    <name evidence="2" type="ORF">DRW07_16185</name>
</gene>